<keyword evidence="2" id="KW-0472">Membrane</keyword>
<reference evidence="3" key="2">
    <citation type="journal article" date="2023" name="BMC Genomics">
        <title>Pest status, molecular evolution, and epigenetic factors derived from the genome assembly of Frankliniella fusca, a thysanopteran phytovirus vector.</title>
        <authorList>
            <person name="Catto M.A."/>
            <person name="Labadie P.E."/>
            <person name="Jacobson A.L."/>
            <person name="Kennedy G.G."/>
            <person name="Srinivasan R."/>
            <person name="Hunt B.G."/>
        </authorList>
    </citation>
    <scope>NUCLEOTIDE SEQUENCE</scope>
    <source>
        <strain evidence="3">PL_HMW_Pooled</strain>
    </source>
</reference>
<protein>
    <submittedName>
        <fullName evidence="3">GTPase Der</fullName>
    </submittedName>
</protein>
<keyword evidence="2" id="KW-0812">Transmembrane</keyword>
<feature type="transmembrane region" description="Helical" evidence="2">
    <location>
        <begin position="228"/>
        <end position="252"/>
    </location>
</feature>
<evidence type="ECO:0000313" key="3">
    <source>
        <dbReference type="EMBL" id="KAK3932381.1"/>
    </source>
</evidence>
<feature type="transmembrane region" description="Helical" evidence="2">
    <location>
        <begin position="264"/>
        <end position="287"/>
    </location>
</feature>
<dbReference type="AlphaFoldDB" id="A0AAE1I3P0"/>
<sequence length="325" mass="36972">MSAPCEYVLTMKPLWRVLSLYAAWPQRVTKGGRLVRSRCSARSVLTGLGVCLSCWRSYEAVVYHINKHIQINPRDVPLRLLNLQYAVYVISLGIQIGFISELRGNAEYAARWHEFQPELERVCGRRMRNDGLRRQVKYTAMALCFGWPLAIIVLVTLSSEYSPITFSEILYMAFVTTVFTLASTSWRMHCAFLRYACGMLGDALDEAVRREDLSRADVLRLERTWLKLYYMVNAGLRSITITTFLDVVILTFNYTLVSFNVMYVIFNGFTILGVFLMFAGFLGLLTITRIFDQGHRIVEEVGGSGAGRGTARHSSNMPQGGYTFR</sequence>
<dbReference type="Proteomes" id="UP001219518">
    <property type="component" value="Unassembled WGS sequence"/>
</dbReference>
<accession>A0AAE1I3P0</accession>
<proteinExistence type="predicted"/>
<evidence type="ECO:0000256" key="2">
    <source>
        <dbReference type="SAM" id="Phobius"/>
    </source>
</evidence>
<keyword evidence="2" id="KW-1133">Transmembrane helix</keyword>
<evidence type="ECO:0000313" key="4">
    <source>
        <dbReference type="Proteomes" id="UP001219518"/>
    </source>
</evidence>
<organism evidence="3 4">
    <name type="scientific">Frankliniella fusca</name>
    <dbReference type="NCBI Taxonomy" id="407009"/>
    <lineage>
        <taxon>Eukaryota</taxon>
        <taxon>Metazoa</taxon>
        <taxon>Ecdysozoa</taxon>
        <taxon>Arthropoda</taxon>
        <taxon>Hexapoda</taxon>
        <taxon>Insecta</taxon>
        <taxon>Pterygota</taxon>
        <taxon>Neoptera</taxon>
        <taxon>Paraneoptera</taxon>
        <taxon>Thysanoptera</taxon>
        <taxon>Terebrantia</taxon>
        <taxon>Thripoidea</taxon>
        <taxon>Thripidae</taxon>
        <taxon>Frankliniella</taxon>
    </lineage>
</organism>
<gene>
    <name evidence="3" type="ORF">KUF71_012558</name>
</gene>
<dbReference type="EMBL" id="JAHWGI010001436">
    <property type="protein sequence ID" value="KAK3932381.1"/>
    <property type="molecule type" value="Genomic_DNA"/>
</dbReference>
<evidence type="ECO:0000256" key="1">
    <source>
        <dbReference type="SAM" id="MobiDB-lite"/>
    </source>
</evidence>
<keyword evidence="4" id="KW-1185">Reference proteome</keyword>
<feature type="transmembrane region" description="Helical" evidence="2">
    <location>
        <begin position="169"/>
        <end position="186"/>
    </location>
</feature>
<name>A0AAE1I3P0_9NEOP</name>
<feature type="region of interest" description="Disordered" evidence="1">
    <location>
        <begin position="305"/>
        <end position="325"/>
    </location>
</feature>
<comment type="caution">
    <text evidence="3">The sequence shown here is derived from an EMBL/GenBank/DDBJ whole genome shotgun (WGS) entry which is preliminary data.</text>
</comment>
<reference evidence="3" key="1">
    <citation type="submission" date="2021-07" db="EMBL/GenBank/DDBJ databases">
        <authorList>
            <person name="Catto M.A."/>
            <person name="Jacobson A."/>
            <person name="Kennedy G."/>
            <person name="Labadie P."/>
            <person name="Hunt B.G."/>
            <person name="Srinivasan R."/>
        </authorList>
    </citation>
    <scope>NUCLEOTIDE SEQUENCE</scope>
    <source>
        <strain evidence="3">PL_HMW_Pooled</strain>
        <tissue evidence="3">Head</tissue>
    </source>
</reference>
<feature type="transmembrane region" description="Helical" evidence="2">
    <location>
        <begin position="136"/>
        <end position="157"/>
    </location>
</feature>